<accession>A0ABT7PPI6</accession>
<comment type="caution">
    <text evidence="2">The sequence shown here is derived from an EMBL/GenBank/DDBJ whole genome shotgun (WGS) entry which is preliminary data.</text>
</comment>
<sequence>MANWVRQLHHVAGMFDTVPSDANAGEFKMTRHVDPLVSNSPATFSMSICLAALCVTTVSLGCGEDPSSPVGEARQAQEELEEAREEAAELLSEAEEEAVDIIADAKEKADDEISDAKSEADQLIGDAQRNLDAKIDRLQTVPTPAPDEPASSPSSDDQITPPSGT</sequence>
<protein>
    <submittedName>
        <fullName evidence="2">Uncharacterized protein</fullName>
    </submittedName>
</protein>
<dbReference type="InterPro" id="IPR010989">
    <property type="entry name" value="SNARE"/>
</dbReference>
<feature type="region of interest" description="Disordered" evidence="1">
    <location>
        <begin position="106"/>
        <end position="165"/>
    </location>
</feature>
<evidence type="ECO:0000256" key="1">
    <source>
        <dbReference type="SAM" id="MobiDB-lite"/>
    </source>
</evidence>
<reference evidence="2 3" key="1">
    <citation type="submission" date="2023-06" db="EMBL/GenBank/DDBJ databases">
        <title>Roseiconus lacunae JC819 isolated from Gulf of Mannar region, Tamil Nadu.</title>
        <authorList>
            <person name="Pk S."/>
            <person name="Ch S."/>
            <person name="Ch V.R."/>
        </authorList>
    </citation>
    <scope>NUCLEOTIDE SEQUENCE [LARGE SCALE GENOMIC DNA]</scope>
    <source>
        <strain evidence="2 3">JC819</strain>
    </source>
</reference>
<evidence type="ECO:0000313" key="3">
    <source>
        <dbReference type="Proteomes" id="UP001239462"/>
    </source>
</evidence>
<proteinExistence type="predicted"/>
<feature type="compositionally biased region" description="Basic and acidic residues" evidence="1">
    <location>
        <begin position="106"/>
        <end position="120"/>
    </location>
</feature>
<dbReference type="SUPFAM" id="SSF47661">
    <property type="entry name" value="t-snare proteins"/>
    <property type="match status" value="1"/>
</dbReference>
<feature type="compositionally biased region" description="Low complexity" evidence="1">
    <location>
        <begin position="148"/>
        <end position="157"/>
    </location>
</feature>
<evidence type="ECO:0000313" key="2">
    <source>
        <dbReference type="EMBL" id="MDM4018408.1"/>
    </source>
</evidence>
<dbReference type="RefSeq" id="WP_289166220.1">
    <property type="nucleotide sequence ID" value="NZ_JASZZN010000021.1"/>
</dbReference>
<dbReference type="Proteomes" id="UP001239462">
    <property type="component" value="Unassembled WGS sequence"/>
</dbReference>
<gene>
    <name evidence="2" type="ORF">QTN89_23350</name>
</gene>
<dbReference type="EMBL" id="JASZZN010000021">
    <property type="protein sequence ID" value="MDM4018408.1"/>
    <property type="molecule type" value="Genomic_DNA"/>
</dbReference>
<organism evidence="2 3">
    <name type="scientific">Roseiconus lacunae</name>
    <dbReference type="NCBI Taxonomy" id="2605694"/>
    <lineage>
        <taxon>Bacteria</taxon>
        <taxon>Pseudomonadati</taxon>
        <taxon>Planctomycetota</taxon>
        <taxon>Planctomycetia</taxon>
        <taxon>Pirellulales</taxon>
        <taxon>Pirellulaceae</taxon>
        <taxon>Roseiconus</taxon>
    </lineage>
</organism>
<name>A0ABT7PPI6_9BACT</name>
<keyword evidence="3" id="KW-1185">Reference proteome</keyword>